<reference evidence="1" key="1">
    <citation type="journal article" date="2023" name="Plant J.">
        <title>Genome sequences and population genomics provide insights into the demographic history, inbreeding, and mutation load of two 'living fossil' tree species of Dipteronia.</title>
        <authorList>
            <person name="Feng Y."/>
            <person name="Comes H.P."/>
            <person name="Chen J."/>
            <person name="Zhu S."/>
            <person name="Lu R."/>
            <person name="Zhang X."/>
            <person name="Li P."/>
            <person name="Qiu J."/>
            <person name="Olsen K.M."/>
            <person name="Qiu Y."/>
        </authorList>
    </citation>
    <scope>NUCLEOTIDE SEQUENCE</scope>
    <source>
        <strain evidence="1">KIB01</strain>
    </source>
</reference>
<organism evidence="1 2">
    <name type="scientific">Dipteronia dyeriana</name>
    <dbReference type="NCBI Taxonomy" id="168575"/>
    <lineage>
        <taxon>Eukaryota</taxon>
        <taxon>Viridiplantae</taxon>
        <taxon>Streptophyta</taxon>
        <taxon>Embryophyta</taxon>
        <taxon>Tracheophyta</taxon>
        <taxon>Spermatophyta</taxon>
        <taxon>Magnoliopsida</taxon>
        <taxon>eudicotyledons</taxon>
        <taxon>Gunneridae</taxon>
        <taxon>Pentapetalae</taxon>
        <taxon>rosids</taxon>
        <taxon>malvids</taxon>
        <taxon>Sapindales</taxon>
        <taxon>Sapindaceae</taxon>
        <taxon>Hippocastanoideae</taxon>
        <taxon>Acereae</taxon>
        <taxon>Dipteronia</taxon>
    </lineage>
</organism>
<keyword evidence="2" id="KW-1185">Reference proteome</keyword>
<evidence type="ECO:0000313" key="2">
    <source>
        <dbReference type="Proteomes" id="UP001280121"/>
    </source>
</evidence>
<proteinExistence type="predicted"/>
<dbReference type="EMBL" id="JANJYI010000008">
    <property type="protein sequence ID" value="KAK2638121.1"/>
    <property type="molecule type" value="Genomic_DNA"/>
</dbReference>
<accession>A0AAD9TLR1</accession>
<gene>
    <name evidence="1" type="ORF">Ddye_025916</name>
</gene>
<comment type="caution">
    <text evidence="1">The sequence shown here is derived from an EMBL/GenBank/DDBJ whole genome shotgun (WGS) entry which is preliminary data.</text>
</comment>
<protein>
    <submittedName>
        <fullName evidence="1">Uncharacterized protein</fullName>
    </submittedName>
</protein>
<evidence type="ECO:0000313" key="1">
    <source>
        <dbReference type="EMBL" id="KAK2638121.1"/>
    </source>
</evidence>
<dbReference type="Proteomes" id="UP001280121">
    <property type="component" value="Unassembled WGS sequence"/>
</dbReference>
<sequence length="82" mass="9265">MAFSSEINASLERLSDLTINTKDFELPPFDFESHKRAKTRSELVSKRKVILGLGFGNERWEILVAAVEWEGVEANGGIVEER</sequence>
<dbReference type="AlphaFoldDB" id="A0AAD9TLR1"/>
<name>A0AAD9TLR1_9ROSI</name>